<feature type="transmembrane region" description="Helical" evidence="1">
    <location>
        <begin position="179"/>
        <end position="197"/>
    </location>
</feature>
<dbReference type="SMART" id="SM00267">
    <property type="entry name" value="GGDEF"/>
    <property type="match status" value="1"/>
</dbReference>
<dbReference type="SUPFAM" id="SSF55781">
    <property type="entry name" value="GAF domain-like"/>
    <property type="match status" value="1"/>
</dbReference>
<dbReference type="Proteomes" id="UP000273811">
    <property type="component" value="Unassembled WGS sequence"/>
</dbReference>
<comment type="caution">
    <text evidence="3">The sequence shown here is derived from an EMBL/GenBank/DDBJ whole genome shotgun (WGS) entry which is preliminary data.</text>
</comment>
<name>A0A443ITW5_9BACI</name>
<feature type="transmembrane region" description="Helical" evidence="1">
    <location>
        <begin position="203"/>
        <end position="222"/>
    </location>
</feature>
<feature type="transmembrane region" description="Helical" evidence="1">
    <location>
        <begin position="12"/>
        <end position="30"/>
    </location>
</feature>
<feature type="domain" description="GGDEF" evidence="2">
    <location>
        <begin position="429"/>
        <end position="571"/>
    </location>
</feature>
<gene>
    <name evidence="3" type="ORF">D4N35_009120</name>
</gene>
<dbReference type="PANTHER" id="PTHR45138">
    <property type="entry name" value="REGULATORY COMPONENTS OF SENSORY TRANSDUCTION SYSTEM"/>
    <property type="match status" value="1"/>
</dbReference>
<dbReference type="InterPro" id="IPR029787">
    <property type="entry name" value="Nucleotide_cyclase"/>
</dbReference>
<dbReference type="PANTHER" id="PTHR45138:SF9">
    <property type="entry name" value="DIGUANYLATE CYCLASE DGCM-RELATED"/>
    <property type="match status" value="1"/>
</dbReference>
<dbReference type="Gene3D" id="3.30.450.40">
    <property type="match status" value="1"/>
</dbReference>
<proteinExistence type="predicted"/>
<keyword evidence="1" id="KW-1133">Transmembrane helix</keyword>
<evidence type="ECO:0000256" key="1">
    <source>
        <dbReference type="SAM" id="Phobius"/>
    </source>
</evidence>
<dbReference type="FunFam" id="3.30.70.270:FF:000001">
    <property type="entry name" value="Diguanylate cyclase domain protein"/>
    <property type="match status" value="1"/>
</dbReference>
<dbReference type="SMART" id="SM00065">
    <property type="entry name" value="GAF"/>
    <property type="match status" value="1"/>
</dbReference>
<dbReference type="Pfam" id="PF00990">
    <property type="entry name" value="GGDEF"/>
    <property type="match status" value="1"/>
</dbReference>
<evidence type="ECO:0000259" key="2">
    <source>
        <dbReference type="PROSITE" id="PS50887"/>
    </source>
</evidence>
<dbReference type="OrthoDB" id="9759607at2"/>
<dbReference type="InterPro" id="IPR043128">
    <property type="entry name" value="Rev_trsase/Diguanyl_cyclase"/>
</dbReference>
<dbReference type="InterPro" id="IPR000160">
    <property type="entry name" value="GGDEF_dom"/>
</dbReference>
<dbReference type="SUPFAM" id="SSF55073">
    <property type="entry name" value="Nucleotide cyclase"/>
    <property type="match status" value="1"/>
</dbReference>
<keyword evidence="4" id="KW-1185">Reference proteome</keyword>
<dbReference type="Pfam" id="PF13185">
    <property type="entry name" value="GAF_2"/>
    <property type="match status" value="1"/>
</dbReference>
<dbReference type="EMBL" id="QYTU02000017">
    <property type="protein sequence ID" value="RWR11143.1"/>
    <property type="molecule type" value="Genomic_DNA"/>
</dbReference>
<evidence type="ECO:0000313" key="4">
    <source>
        <dbReference type="Proteomes" id="UP000273811"/>
    </source>
</evidence>
<organism evidence="3 4">
    <name type="scientific">Siminovitchia fortis</name>
    <dbReference type="NCBI Taxonomy" id="254758"/>
    <lineage>
        <taxon>Bacteria</taxon>
        <taxon>Bacillati</taxon>
        <taxon>Bacillota</taxon>
        <taxon>Bacilli</taxon>
        <taxon>Bacillales</taxon>
        <taxon>Bacillaceae</taxon>
        <taxon>Siminovitchia</taxon>
    </lineage>
</organism>
<feature type="transmembrane region" description="Helical" evidence="1">
    <location>
        <begin position="142"/>
        <end position="167"/>
    </location>
</feature>
<dbReference type="GO" id="GO:0052621">
    <property type="term" value="F:diguanylate cyclase activity"/>
    <property type="evidence" value="ECO:0007669"/>
    <property type="project" value="TreeGrafter"/>
</dbReference>
<dbReference type="InterPro" id="IPR003018">
    <property type="entry name" value="GAF"/>
</dbReference>
<dbReference type="AlphaFoldDB" id="A0A443ITW5"/>
<dbReference type="GO" id="GO:0005886">
    <property type="term" value="C:plasma membrane"/>
    <property type="evidence" value="ECO:0007669"/>
    <property type="project" value="TreeGrafter"/>
</dbReference>
<sequence length="573" mass="64368">MEGKAMNRPKKIFLWIFWFIVVPAGHWFAFKLSPPQALGIWDVAAYTAIIMIVASLPLTVNGTAMFLTQWITIAAFLSHGLFFEMLLLQVATVTAALAANLKYQQPYRFLLFSSMFSLISLISGLGFFAFGGKIGQTTVESIVFPGTIFILLNFITAMILQPAAAIFLGNRKKFFGRGLAWNAGIRIVIYPLGIALFHLKGLLGPIAFLLIGIPFIGLLIILKMNRYSQNINRHLQKAVAIGHQLTERLDEENILHLFINKITKTLPADWVYIFRLEGDELVVISHLEQEEKAPLEPDYTMSKEKGISGYVLKNKKGVIFNEKSEWKKFSYGYSPENAESIMCVPIMRGKHVEGVLFLASANEKVYKKYQLMIVDILCSYLAVALSNARHYEETKRKSEICTMTNIPNYRFFDQHLNERMADLETGKLVKLSLIMIDIDHFKNINDTYGHQSGDLALCQLASLLKSTVAEKGLVARYGGEEFVVLLPDTEQAAARHLAETLRKKIEDHIFFVQDVLGDSEAPKEIRLTASIGVATAPDQARDAVSLIKYADRALYIGAKRAGRNKVAEYIHTM</sequence>
<evidence type="ECO:0000313" key="3">
    <source>
        <dbReference type="EMBL" id="RWR11143.1"/>
    </source>
</evidence>
<dbReference type="GO" id="GO:1902201">
    <property type="term" value="P:negative regulation of bacterial-type flagellum-dependent cell motility"/>
    <property type="evidence" value="ECO:0007669"/>
    <property type="project" value="TreeGrafter"/>
</dbReference>
<dbReference type="InterPro" id="IPR029016">
    <property type="entry name" value="GAF-like_dom_sf"/>
</dbReference>
<reference evidence="3" key="1">
    <citation type="submission" date="2018-12" db="EMBL/GenBank/DDBJ databases">
        <authorList>
            <person name="Sun L."/>
            <person name="Chen Z."/>
        </authorList>
    </citation>
    <scope>NUCLEOTIDE SEQUENCE [LARGE SCALE GENOMIC DNA]</scope>
    <source>
        <strain evidence="3">DSM 16012</strain>
    </source>
</reference>
<dbReference type="InterPro" id="IPR050469">
    <property type="entry name" value="Diguanylate_Cyclase"/>
</dbReference>
<dbReference type="PROSITE" id="PS50887">
    <property type="entry name" value="GGDEF"/>
    <property type="match status" value="1"/>
</dbReference>
<dbReference type="Gene3D" id="3.30.70.270">
    <property type="match status" value="1"/>
</dbReference>
<keyword evidence="1" id="KW-0812">Transmembrane</keyword>
<feature type="transmembrane region" description="Helical" evidence="1">
    <location>
        <begin position="37"/>
        <end position="58"/>
    </location>
</feature>
<dbReference type="CDD" id="cd01949">
    <property type="entry name" value="GGDEF"/>
    <property type="match status" value="1"/>
</dbReference>
<accession>A0A443ITW5</accession>
<dbReference type="GO" id="GO:0043709">
    <property type="term" value="P:cell adhesion involved in single-species biofilm formation"/>
    <property type="evidence" value="ECO:0007669"/>
    <property type="project" value="TreeGrafter"/>
</dbReference>
<keyword evidence="1" id="KW-0472">Membrane</keyword>
<dbReference type="NCBIfam" id="TIGR00254">
    <property type="entry name" value="GGDEF"/>
    <property type="match status" value="1"/>
</dbReference>
<protein>
    <submittedName>
        <fullName evidence="3">Sensor domain-containing diguanylate cyclase</fullName>
    </submittedName>
</protein>
<feature type="transmembrane region" description="Helical" evidence="1">
    <location>
        <begin position="109"/>
        <end position="130"/>
    </location>
</feature>